<dbReference type="InterPro" id="IPR051603">
    <property type="entry name" value="Zinc-ADH_QOR/CCCR"/>
</dbReference>
<dbReference type="PANTHER" id="PTHR44154">
    <property type="entry name" value="QUINONE OXIDOREDUCTASE"/>
    <property type="match status" value="1"/>
</dbReference>
<dbReference type="InterPro" id="IPR011032">
    <property type="entry name" value="GroES-like_sf"/>
</dbReference>
<dbReference type="SUPFAM" id="SSF50129">
    <property type="entry name" value="GroES-like"/>
    <property type="match status" value="1"/>
</dbReference>
<reference evidence="3 4" key="1">
    <citation type="submission" date="2018-05" db="EMBL/GenBank/DDBJ databases">
        <title>Complete genome sequences of Streptococcus sobrinus.</title>
        <authorList>
            <person name="Sales M."/>
            <person name="Jensen P.A."/>
        </authorList>
    </citation>
    <scope>NUCLEOTIDE SEQUENCE [LARGE SCALE GENOMIC DNA]</scope>
    <source>
        <strain evidence="3 4">SL1</strain>
    </source>
</reference>
<proteinExistence type="predicted"/>
<dbReference type="InterPro" id="IPR013149">
    <property type="entry name" value="ADH-like_C"/>
</dbReference>
<dbReference type="PANTHER" id="PTHR44154:SF1">
    <property type="entry name" value="QUINONE OXIDOREDUCTASE"/>
    <property type="match status" value="1"/>
</dbReference>
<gene>
    <name evidence="3" type="ORF">DK182_01455</name>
</gene>
<dbReference type="SUPFAM" id="SSF51735">
    <property type="entry name" value="NAD(P)-binding Rossmann-fold domains"/>
    <property type="match status" value="1"/>
</dbReference>
<dbReference type="Proteomes" id="UP000245369">
    <property type="component" value="Chromosome"/>
</dbReference>
<evidence type="ECO:0000256" key="1">
    <source>
        <dbReference type="ARBA" id="ARBA00022857"/>
    </source>
</evidence>
<organism evidence="3 4">
    <name type="scientific">Streptococcus sobrinus</name>
    <dbReference type="NCBI Taxonomy" id="1310"/>
    <lineage>
        <taxon>Bacteria</taxon>
        <taxon>Bacillati</taxon>
        <taxon>Bacillota</taxon>
        <taxon>Bacilli</taxon>
        <taxon>Lactobacillales</taxon>
        <taxon>Streptococcaceae</taxon>
        <taxon>Streptococcus</taxon>
    </lineage>
</organism>
<dbReference type="Gene3D" id="3.40.50.720">
    <property type="entry name" value="NAD(P)-binding Rossmann-like Domain"/>
    <property type="match status" value="1"/>
</dbReference>
<protein>
    <submittedName>
        <fullName evidence="3">Dehydrogenase</fullName>
    </submittedName>
</protein>
<keyword evidence="1" id="KW-0521">NADP</keyword>
<dbReference type="EMBL" id="CP029490">
    <property type="protein sequence ID" value="AWN20088.1"/>
    <property type="molecule type" value="Genomic_DNA"/>
</dbReference>
<dbReference type="InterPro" id="IPR036291">
    <property type="entry name" value="NAD(P)-bd_dom_sf"/>
</dbReference>
<evidence type="ECO:0000259" key="2">
    <source>
        <dbReference type="SMART" id="SM00829"/>
    </source>
</evidence>
<dbReference type="RefSeq" id="WP_002963380.1">
    <property type="nucleotide sequence ID" value="NZ_CP029490.1"/>
</dbReference>
<dbReference type="Gene3D" id="3.90.180.10">
    <property type="entry name" value="Medium-chain alcohol dehydrogenases, catalytic domain"/>
    <property type="match status" value="1"/>
</dbReference>
<dbReference type="Pfam" id="PF08240">
    <property type="entry name" value="ADH_N"/>
    <property type="match status" value="1"/>
</dbReference>
<evidence type="ECO:0000313" key="4">
    <source>
        <dbReference type="Proteomes" id="UP000245369"/>
    </source>
</evidence>
<sequence>MKAVYIQKTGDSSVIQVGDLPVPKVEPKTVLVKVRAVSVNYVDTFIRSGRYKTQLPYPYILGRDALGEVVEVGNGVTQFTIGDLVWTNSMGYDGRQGVTSEYALISTERLFLVPTGADPVKLIGAVHSAATAAIVLQDVMQLLPDQTLLIEGAAGHVGSKLLWLAHKAGAKVVTTSNQRDFSRLREIGSSVCFDYHDDRLFQKLAEQFPTGFDQIIDTSGEIALQTNSDLLALKGVLTLITTPQGEIFSARQLYMNCQQIKGFVISHASLSQLQLAGKLLNEAFKEGQLLEDDIAIRSFDEAAEVHRLLDENKERRKIILVP</sequence>
<dbReference type="InterPro" id="IPR020843">
    <property type="entry name" value="ER"/>
</dbReference>
<keyword evidence="4" id="KW-1185">Reference proteome</keyword>
<name>A0ABN5LG64_9STRE</name>
<dbReference type="SMART" id="SM00829">
    <property type="entry name" value="PKS_ER"/>
    <property type="match status" value="1"/>
</dbReference>
<dbReference type="GeneID" id="93923186"/>
<accession>A0ABN5LG64</accession>
<dbReference type="InterPro" id="IPR013154">
    <property type="entry name" value="ADH-like_N"/>
</dbReference>
<evidence type="ECO:0000313" key="3">
    <source>
        <dbReference type="EMBL" id="AWN20088.1"/>
    </source>
</evidence>
<feature type="domain" description="Enoyl reductase (ER)" evidence="2">
    <location>
        <begin position="10"/>
        <end position="320"/>
    </location>
</feature>
<dbReference type="Pfam" id="PF00107">
    <property type="entry name" value="ADH_zinc_N"/>
    <property type="match status" value="1"/>
</dbReference>